<dbReference type="OrthoDB" id="1068471at2759"/>
<dbReference type="InterPro" id="IPR015943">
    <property type="entry name" value="WD40/YVTN_repeat-like_dom_sf"/>
</dbReference>
<evidence type="ECO:0000313" key="5">
    <source>
        <dbReference type="EMBL" id="GMI38960.1"/>
    </source>
</evidence>
<keyword evidence="1" id="KW-0677">Repeat</keyword>
<feature type="region of interest" description="Disordered" evidence="3">
    <location>
        <begin position="1"/>
        <end position="21"/>
    </location>
</feature>
<dbReference type="GO" id="GO:0005509">
    <property type="term" value="F:calcium ion binding"/>
    <property type="evidence" value="ECO:0007669"/>
    <property type="project" value="InterPro"/>
</dbReference>
<gene>
    <name evidence="5" type="ORF">TrCOL_g11657</name>
</gene>
<dbReference type="Pfam" id="PF00400">
    <property type="entry name" value="WD40"/>
    <property type="match status" value="3"/>
</dbReference>
<dbReference type="SUPFAM" id="SSF50960">
    <property type="entry name" value="TolB, C-terminal domain"/>
    <property type="match status" value="1"/>
</dbReference>
<dbReference type="InterPro" id="IPR001680">
    <property type="entry name" value="WD40_rpt"/>
</dbReference>
<evidence type="ECO:0000256" key="3">
    <source>
        <dbReference type="SAM" id="MobiDB-lite"/>
    </source>
</evidence>
<dbReference type="EMBL" id="BRYA01001101">
    <property type="protein sequence ID" value="GMI38960.1"/>
    <property type="molecule type" value="Genomic_DNA"/>
</dbReference>
<feature type="region of interest" description="Disordered" evidence="3">
    <location>
        <begin position="1237"/>
        <end position="1262"/>
    </location>
</feature>
<evidence type="ECO:0000313" key="6">
    <source>
        <dbReference type="Proteomes" id="UP001165065"/>
    </source>
</evidence>
<name>A0A9W7G7X6_9STRA</name>
<feature type="repeat" description="WD" evidence="2">
    <location>
        <begin position="442"/>
        <end position="477"/>
    </location>
</feature>
<feature type="region of interest" description="Disordered" evidence="3">
    <location>
        <begin position="707"/>
        <end position="727"/>
    </location>
</feature>
<dbReference type="InterPro" id="IPR002048">
    <property type="entry name" value="EF_hand_dom"/>
</dbReference>
<dbReference type="Gene3D" id="2.130.10.10">
    <property type="entry name" value="YVTN repeat-like/Quinoprotein amine dehydrogenase"/>
    <property type="match status" value="2"/>
</dbReference>
<dbReference type="PROSITE" id="PS00018">
    <property type="entry name" value="EF_HAND_1"/>
    <property type="match status" value="1"/>
</dbReference>
<evidence type="ECO:0000256" key="1">
    <source>
        <dbReference type="ARBA" id="ARBA00022737"/>
    </source>
</evidence>
<keyword evidence="6" id="KW-1185">Reference proteome</keyword>
<sequence length="1371" mass="152564">MQEGNSTPESKPSGLSLDIPERDSEIMDSQTQLTSEASINANDVYKNDPNVLTPRTIYAQRKAIREATALQMMMHMDATKVKSIQGQFHAAGGSVDIYTFVRIMRKHLPQYNIDASKVDLNELDEDLLDLPEESKNQEPEVPTTPMSPTKVAALEVSRQKEVTANLVELFREVDINGDGDMEWDEFTRFIVEKASLFQDALALEKTPPYLHNTRLNSENIDVDLRQRHTETLDQICPMNSLNQFAVIEAHSKNVSIYDSFNANLVVNLYQDAAPLYLAYVESQKCLISSCADMTLNVWNLEDPSAKKRYTVRNKWPTKNATMSLTWVEAHKLLYAGSDMGGISAYNLTDEHAEVKANFKGHSDIVMNMISMQGLNNIVSASLDTTVRIWDTYTEQETNKLVGHNKGVFSLSYNPEHRFIVSAGFDHDAYIWSPFVNTLLFKLKGHTSSLVGCQCVENSNELVTADSNGMFKIWDLRNFMCCQTFTSEHDNDGDLNDLTGLSSFAHVKLPAGGGKEYLNPEDNEEDYRVICALFNSVSLTIMTVAGKGVKIWDAVMGNLKVEYSNLADWDISCACLDDRQRKFILGDVNGNMNVYNYSNGALMKRFPPFEDGGTVANLVYCGHAKCVIAASINGQIRIYDELDPENCIILREFDHNYIHKEGLNMIEYFHSSAMVMAAGAQGSDAIKTFDFETGKCLSEFKIKDDENLNPFHDDISETGESQEGESSIASESIAALNVNSMLNGGSSSLADATNDEPVVYAMVSLDYYPLVAMATSDGKISVFGTRQAHPRIKQACVLKFPNTPPSNATYKGENEQEYPLVHIPRASDDDYVVHEVGHRVSLRRRSVSILDEEADPTWVTKPRFNSPRAMLALPAHSLVWDEVEEALYSGDESGRIRKWSLKPFLAELAKSGLANKLTKVERTAGVEKYGQRRVRASQGRKTFESSDFQNYLPLPEYTRDDIDFVWGVEGHEDNVSISLVTDSDGSTSLLSWSSDRTVKMWTTEGRPMGLLLGGLEPGTKNPAWDFHMDAQKKTTTDDMDATTVYEQVQKDEEENKNLFGGQEHHGRRLGLGVSDMPPTPSPKKGRKPTKAQQVVTNYNKQMQEQSQSQKETQSQVGGVNVRTIQKLREEKHGKGNYLKAELKGFKETLPRDQEDLRHVRALSVLSDMQTMSAQSYDNDGAAMGSATDADLEDLERNLAKAGRNNNIKVPKGFTMDNMEAFEELGFTLSGPGAISKKKNIARRGEDGDDSGGSPGSEGMGSTRSTTMNLLQTYRKYKPPPTIVPPSPGRRDIITDDVRNSHSRMQRALESWEERSADRMIGDNPFGGKMGVLGVEDFQSPEGLVIEVAGEIEGQVEEEGGAEEMGMEADGEQ</sequence>
<dbReference type="InterPro" id="IPR018247">
    <property type="entry name" value="EF_Hand_1_Ca_BS"/>
</dbReference>
<dbReference type="PROSITE" id="PS50082">
    <property type="entry name" value="WD_REPEATS_2"/>
    <property type="match status" value="3"/>
</dbReference>
<reference evidence="6" key="1">
    <citation type="journal article" date="2023" name="Commun. Biol.">
        <title>Genome analysis of Parmales, the sister group of diatoms, reveals the evolutionary specialization of diatoms from phago-mixotrophs to photoautotrophs.</title>
        <authorList>
            <person name="Ban H."/>
            <person name="Sato S."/>
            <person name="Yoshikawa S."/>
            <person name="Yamada K."/>
            <person name="Nakamura Y."/>
            <person name="Ichinomiya M."/>
            <person name="Sato N."/>
            <person name="Blanc-Mathieu R."/>
            <person name="Endo H."/>
            <person name="Kuwata A."/>
            <person name="Ogata H."/>
        </authorList>
    </citation>
    <scope>NUCLEOTIDE SEQUENCE [LARGE SCALE GENOMIC DNA]</scope>
</reference>
<feature type="repeat" description="WD" evidence="2">
    <location>
        <begin position="400"/>
        <end position="432"/>
    </location>
</feature>
<dbReference type="SMART" id="SM00320">
    <property type="entry name" value="WD40"/>
    <property type="match status" value="7"/>
</dbReference>
<proteinExistence type="predicted"/>
<evidence type="ECO:0000259" key="4">
    <source>
        <dbReference type="PROSITE" id="PS50222"/>
    </source>
</evidence>
<feature type="repeat" description="WD" evidence="2">
    <location>
        <begin position="358"/>
        <end position="399"/>
    </location>
</feature>
<dbReference type="InterPro" id="IPR036322">
    <property type="entry name" value="WD40_repeat_dom_sf"/>
</dbReference>
<dbReference type="SUPFAM" id="SSF50978">
    <property type="entry name" value="WD40 repeat-like"/>
    <property type="match status" value="2"/>
</dbReference>
<organism evidence="5 6">
    <name type="scientific">Triparma columacea</name>
    <dbReference type="NCBI Taxonomy" id="722753"/>
    <lineage>
        <taxon>Eukaryota</taxon>
        <taxon>Sar</taxon>
        <taxon>Stramenopiles</taxon>
        <taxon>Ochrophyta</taxon>
        <taxon>Bolidophyceae</taxon>
        <taxon>Parmales</taxon>
        <taxon>Triparmaceae</taxon>
        <taxon>Triparma</taxon>
    </lineage>
</organism>
<dbReference type="PANTHER" id="PTHR44324">
    <property type="entry name" value="WD40 REPEAT DOMAIN 95"/>
    <property type="match status" value="1"/>
</dbReference>
<dbReference type="PANTHER" id="PTHR44324:SF4">
    <property type="entry name" value="WD40 REPEAT DOMAIN 95"/>
    <property type="match status" value="1"/>
</dbReference>
<comment type="caution">
    <text evidence="5">The sequence shown here is derived from an EMBL/GenBank/DDBJ whole genome shotgun (WGS) entry which is preliminary data.</text>
</comment>
<feature type="region of interest" description="Disordered" evidence="3">
    <location>
        <begin position="1050"/>
        <end position="1092"/>
    </location>
</feature>
<dbReference type="Proteomes" id="UP001165065">
    <property type="component" value="Unassembled WGS sequence"/>
</dbReference>
<evidence type="ECO:0000256" key="2">
    <source>
        <dbReference type="PROSITE-ProRule" id="PRU00221"/>
    </source>
</evidence>
<dbReference type="PROSITE" id="PS50222">
    <property type="entry name" value="EF_HAND_2"/>
    <property type="match status" value="1"/>
</dbReference>
<dbReference type="PROSITE" id="PS50294">
    <property type="entry name" value="WD_REPEATS_REGION"/>
    <property type="match status" value="2"/>
</dbReference>
<feature type="compositionally biased region" description="Polar residues" evidence="3">
    <location>
        <begin position="1"/>
        <end position="10"/>
    </location>
</feature>
<dbReference type="InterPro" id="IPR051242">
    <property type="entry name" value="WD-EF-hand_domain"/>
</dbReference>
<protein>
    <recommendedName>
        <fullName evidence="4">EF-hand domain-containing protein</fullName>
    </recommendedName>
</protein>
<feature type="domain" description="EF-hand" evidence="4">
    <location>
        <begin position="161"/>
        <end position="196"/>
    </location>
</feature>
<keyword evidence="2" id="KW-0853">WD repeat</keyword>
<accession>A0A9W7G7X6</accession>